<dbReference type="Gene3D" id="1.10.10.10">
    <property type="entry name" value="Winged helix-like DNA-binding domain superfamily/Winged helix DNA-binding domain"/>
    <property type="match status" value="1"/>
</dbReference>
<dbReference type="SUPFAM" id="SSF46785">
    <property type="entry name" value="Winged helix' DNA-binding domain"/>
    <property type="match status" value="1"/>
</dbReference>
<evidence type="ECO:0000259" key="1">
    <source>
        <dbReference type="PROSITE" id="PS50995"/>
    </source>
</evidence>
<protein>
    <submittedName>
        <fullName evidence="2">MarR family winged helix-turn-helix transcriptional regulator</fullName>
    </submittedName>
</protein>
<comment type="caution">
    <text evidence="2">The sequence shown here is derived from an EMBL/GenBank/DDBJ whole genome shotgun (WGS) entry which is preliminary data.</text>
</comment>
<gene>
    <name evidence="2" type="ORF">ACFQQL_10475</name>
</gene>
<dbReference type="InterPro" id="IPR000835">
    <property type="entry name" value="HTH_MarR-typ"/>
</dbReference>
<sequence length="163" mass="18076">MSETRWLTAEQEDAWRSLMTVLMVLPGALDSQLQRDAGLTHAGYAVLSALSEAPERTIRISRLATMANMSVSRLSHLLDRLADRDWVVRRPDPDDGRSTMAVLTDAGWEKVVQTAPGHVENVRSLVFEGLEASQITELKQISATIATRLDPERKLGLVGTVRR</sequence>
<proteinExistence type="predicted"/>
<organism evidence="2 3">
    <name type="scientific">Georgenia alba</name>
    <dbReference type="NCBI Taxonomy" id="2233858"/>
    <lineage>
        <taxon>Bacteria</taxon>
        <taxon>Bacillati</taxon>
        <taxon>Actinomycetota</taxon>
        <taxon>Actinomycetes</taxon>
        <taxon>Micrococcales</taxon>
        <taxon>Bogoriellaceae</taxon>
        <taxon>Georgenia</taxon>
    </lineage>
</organism>
<dbReference type="PANTHER" id="PTHR33164">
    <property type="entry name" value="TRANSCRIPTIONAL REGULATOR, MARR FAMILY"/>
    <property type="match status" value="1"/>
</dbReference>
<dbReference type="SMART" id="SM00347">
    <property type="entry name" value="HTH_MARR"/>
    <property type="match status" value="1"/>
</dbReference>
<evidence type="ECO:0000313" key="3">
    <source>
        <dbReference type="Proteomes" id="UP001596455"/>
    </source>
</evidence>
<dbReference type="Pfam" id="PF12802">
    <property type="entry name" value="MarR_2"/>
    <property type="match status" value="1"/>
</dbReference>
<dbReference type="InterPro" id="IPR039422">
    <property type="entry name" value="MarR/SlyA-like"/>
</dbReference>
<dbReference type="InterPro" id="IPR036390">
    <property type="entry name" value="WH_DNA-bd_sf"/>
</dbReference>
<dbReference type="RefSeq" id="WP_382394054.1">
    <property type="nucleotide sequence ID" value="NZ_JBHTCQ010000002.1"/>
</dbReference>
<accession>A0ABW2QC83</accession>
<keyword evidence="3" id="KW-1185">Reference proteome</keyword>
<dbReference type="PROSITE" id="PS50995">
    <property type="entry name" value="HTH_MARR_2"/>
    <property type="match status" value="1"/>
</dbReference>
<dbReference type="Proteomes" id="UP001596455">
    <property type="component" value="Unassembled WGS sequence"/>
</dbReference>
<dbReference type="InterPro" id="IPR036388">
    <property type="entry name" value="WH-like_DNA-bd_sf"/>
</dbReference>
<name>A0ABW2QC83_9MICO</name>
<evidence type="ECO:0000313" key="2">
    <source>
        <dbReference type="EMBL" id="MFC7405532.1"/>
    </source>
</evidence>
<reference evidence="3" key="1">
    <citation type="journal article" date="2019" name="Int. J. Syst. Evol. Microbiol.">
        <title>The Global Catalogue of Microorganisms (GCM) 10K type strain sequencing project: providing services to taxonomists for standard genome sequencing and annotation.</title>
        <authorList>
            <consortium name="The Broad Institute Genomics Platform"/>
            <consortium name="The Broad Institute Genome Sequencing Center for Infectious Disease"/>
            <person name="Wu L."/>
            <person name="Ma J."/>
        </authorList>
    </citation>
    <scope>NUCLEOTIDE SEQUENCE [LARGE SCALE GENOMIC DNA]</scope>
    <source>
        <strain evidence="3">JCM 1490</strain>
    </source>
</reference>
<feature type="domain" description="HTH marR-type" evidence="1">
    <location>
        <begin position="11"/>
        <end position="147"/>
    </location>
</feature>
<dbReference type="PANTHER" id="PTHR33164:SF99">
    <property type="entry name" value="MARR FAMILY REGULATORY PROTEIN"/>
    <property type="match status" value="1"/>
</dbReference>
<dbReference type="EMBL" id="JBHTCQ010000002">
    <property type="protein sequence ID" value="MFC7405532.1"/>
    <property type="molecule type" value="Genomic_DNA"/>
</dbReference>